<name>A0ACC3TK36_9ASCO</name>
<dbReference type="EMBL" id="MU970097">
    <property type="protein sequence ID" value="KAK9321483.1"/>
    <property type="molecule type" value="Genomic_DNA"/>
</dbReference>
<accession>A0ACC3TK36</accession>
<keyword evidence="2" id="KW-1185">Reference proteome</keyword>
<evidence type="ECO:0000313" key="2">
    <source>
        <dbReference type="Proteomes" id="UP001489719"/>
    </source>
</evidence>
<reference evidence="2" key="1">
    <citation type="journal article" date="2024" name="Front. Bioeng. Biotechnol.">
        <title>Genome-scale model development and genomic sequencing of the oleaginous clade Lipomyces.</title>
        <authorList>
            <person name="Czajka J.J."/>
            <person name="Han Y."/>
            <person name="Kim J."/>
            <person name="Mondo S.J."/>
            <person name="Hofstad B.A."/>
            <person name="Robles A."/>
            <person name="Haridas S."/>
            <person name="Riley R."/>
            <person name="LaButti K."/>
            <person name="Pangilinan J."/>
            <person name="Andreopoulos W."/>
            <person name="Lipzen A."/>
            <person name="Yan J."/>
            <person name="Wang M."/>
            <person name="Ng V."/>
            <person name="Grigoriev I.V."/>
            <person name="Spatafora J.W."/>
            <person name="Magnuson J.K."/>
            <person name="Baker S.E."/>
            <person name="Pomraning K.R."/>
        </authorList>
    </citation>
    <scope>NUCLEOTIDE SEQUENCE [LARGE SCALE GENOMIC DNA]</scope>
    <source>
        <strain evidence="2">CBS 10300</strain>
    </source>
</reference>
<organism evidence="1 2">
    <name type="scientific">Lipomyces orientalis</name>
    <dbReference type="NCBI Taxonomy" id="1233043"/>
    <lineage>
        <taxon>Eukaryota</taxon>
        <taxon>Fungi</taxon>
        <taxon>Dikarya</taxon>
        <taxon>Ascomycota</taxon>
        <taxon>Saccharomycotina</taxon>
        <taxon>Lipomycetes</taxon>
        <taxon>Lipomycetales</taxon>
        <taxon>Lipomycetaceae</taxon>
        <taxon>Lipomyces</taxon>
    </lineage>
</organism>
<comment type="caution">
    <text evidence="1">The sequence shown here is derived from an EMBL/GenBank/DDBJ whole genome shotgun (WGS) entry which is preliminary data.</text>
</comment>
<evidence type="ECO:0000313" key="1">
    <source>
        <dbReference type="EMBL" id="KAK9321483.1"/>
    </source>
</evidence>
<gene>
    <name evidence="1" type="ORF">V1517DRAFT_277885</name>
</gene>
<proteinExistence type="predicted"/>
<dbReference type="Proteomes" id="UP001489719">
    <property type="component" value="Unassembled WGS sequence"/>
</dbReference>
<protein>
    <submittedName>
        <fullName evidence="1">Glycosyltransferase family 20-domain-containing protein</fullName>
    </submittedName>
</protein>
<sequence length="740" mass="82398">MSLLVVSLYLPHTIHFNLDDPSLVEKVLSVPILSRSPSTASQPYDAPAQAPTGSTTQLLANSSVTSSAVPTPIPNFIQSLASRVTSTHNTPPASPPPLTADVEDFFFKLSTPPSVASHSAPNLDSVSGIPGSNSATSIEFERNFRSIYARSLKKAAKAAAAASAGKNSQVSTTSSNLSNGISNLTITNIPEHTISEDSSAISSPTSSSMSNALLTPAIVTHPRSRASSPPPAKHLVTPRSKSIPNVPSLRVAPKKVQEPRKPSQLDAASVFKSAPWSVVKYHKGNGGLRNAIMRAEAEGTFSKKRWIGTLGMPTDALERDTKMAIERVLLADYQDAPVFVSDSTLEGHYTHYCKDILWPTFHYQIPDHPKSKAYEDHSWVHYHALNTAFADVVVANYTPGDTIWVHDYHLLLVPGLVREKIPDAKIGFFLHIAFPSSEVYRCLPTRKLLLRGMLGADVIGFQSREYARHFRQTVQVVLGIPPNRDDTIDYDGRRIAVVDMAIGIDPVSLRLASEDPDVKRWRQMLRERWPDKKMIVGRDKLDQFRGVRHKMLGYERFLKSYPEYKDKAIFIQVCLTNIASQDLESEVSDIVTRINASTHVVSEPPVVFLHQDIAFEQYLALLYEADVFVVTSLREGMNLTCHEYIFCQRETSKGPLILSEFTGSAAILGDKCLLVNPWDRVEVGEAFHKALSMPEEEREERYKKLYSEVTTNTCAHWVRLFLNKLDKTWEEQHQKNLKVH</sequence>